<comment type="subcellular location">
    <subcellularLocation>
        <location evidence="1">Cell membrane</location>
        <topology evidence="1">Multi-pass membrane protein</topology>
    </subcellularLocation>
</comment>
<dbReference type="EMBL" id="DAAOWF010000013">
    <property type="protein sequence ID" value="HAD5166836.1"/>
    <property type="molecule type" value="Genomic_DNA"/>
</dbReference>
<feature type="transmembrane region" description="Helical" evidence="6">
    <location>
        <begin position="43"/>
        <end position="61"/>
    </location>
</feature>
<dbReference type="InterPro" id="IPR003856">
    <property type="entry name" value="LPS_length_determ_N"/>
</dbReference>
<name>A0A716BTI3_SALTI</name>
<keyword evidence="5 6" id="KW-0472">Membrane</keyword>
<evidence type="ECO:0000259" key="7">
    <source>
        <dbReference type="Pfam" id="PF02706"/>
    </source>
</evidence>
<reference evidence="8" key="2">
    <citation type="submission" date="2019-01" db="EMBL/GenBank/DDBJ databases">
        <authorList>
            <consortium name="NCBI Pathogen Detection Project"/>
        </authorList>
    </citation>
    <scope>NUCLEOTIDE SEQUENCE</scope>
    <source>
        <strain evidence="8">CT18</strain>
    </source>
</reference>
<evidence type="ECO:0000256" key="1">
    <source>
        <dbReference type="ARBA" id="ARBA00004651"/>
    </source>
</evidence>
<protein>
    <submittedName>
        <fullName evidence="8">LPS O-antigen length regulator</fullName>
    </submittedName>
</protein>
<evidence type="ECO:0000256" key="3">
    <source>
        <dbReference type="ARBA" id="ARBA00022692"/>
    </source>
</evidence>
<evidence type="ECO:0000256" key="2">
    <source>
        <dbReference type="ARBA" id="ARBA00022475"/>
    </source>
</evidence>
<dbReference type="SUPFAM" id="SSF160355">
    <property type="entry name" value="Bacterial polysaccharide co-polymerase-like"/>
    <property type="match status" value="1"/>
</dbReference>
<dbReference type="NCBIfam" id="NF007699">
    <property type="entry name" value="PRK10381.1"/>
    <property type="match status" value="1"/>
</dbReference>
<feature type="domain" description="Polysaccharide chain length determinant N-terminal" evidence="7">
    <location>
        <begin position="26"/>
        <end position="122"/>
    </location>
</feature>
<keyword evidence="2" id="KW-1003">Cell membrane</keyword>
<sequence>MPSLNVKQEKNQSFAGYSLPPANSHEIDLFSLIEVLWQAKRRILATVFAFACVGLLLSFLLPQKWTSQAIVTPAESVQWQGLERTLTALRVLDMEVSVDRASVFNLFIKKFSSPSLLEEYLRSSPYVMDQLKGAQIDEQDLHRAIVVLSEKMKAVGSNAGKKNETSLFTSWTLSFTAPTREEAQKVLAGYIQYISDIVVKETLENIRNQLEIKTRYEQEKLAMDRVRLKNQLDANIQRLHYSLEIANAAGIKRPVYSNGQAVKDDPDFSISLGADGISRKLEIEKGVTDVAEIDGDLRNRQYYVEQLAAMNVSDVKFTPFKYQLSPSLPVKKDGPGKAIIIILAALIGGMMACGGVLLRHAMVSRKMENALAIDERLV</sequence>
<proteinExistence type="predicted"/>
<dbReference type="GO" id="GO:0004713">
    <property type="term" value="F:protein tyrosine kinase activity"/>
    <property type="evidence" value="ECO:0007669"/>
    <property type="project" value="TreeGrafter"/>
</dbReference>
<dbReference type="FunFam" id="3.30.1890.10:FF:000004">
    <property type="entry name" value="LPS O-antigen length regulator"/>
    <property type="match status" value="1"/>
</dbReference>
<feature type="transmembrane region" description="Helical" evidence="6">
    <location>
        <begin position="338"/>
        <end position="358"/>
    </location>
</feature>
<dbReference type="GO" id="GO:0005886">
    <property type="term" value="C:plasma membrane"/>
    <property type="evidence" value="ECO:0007669"/>
    <property type="project" value="UniProtKB-SubCell"/>
</dbReference>
<gene>
    <name evidence="8" type="ORF">G1T03_14075</name>
</gene>
<organism evidence="8">
    <name type="scientific">Salmonella enterica subsp. enterica serovar Typhi str. CT18</name>
    <dbReference type="NCBI Taxonomy" id="220341"/>
    <lineage>
        <taxon>Bacteria</taxon>
        <taxon>Pseudomonadati</taxon>
        <taxon>Pseudomonadota</taxon>
        <taxon>Gammaproteobacteria</taxon>
        <taxon>Enterobacterales</taxon>
        <taxon>Enterobacteriaceae</taxon>
        <taxon>Salmonella</taxon>
    </lineage>
</organism>
<dbReference type="PANTHER" id="PTHR32309:SF13">
    <property type="entry name" value="FERRIC ENTEROBACTIN TRANSPORT PROTEIN FEPE"/>
    <property type="match status" value="1"/>
</dbReference>
<dbReference type="InterPro" id="IPR050445">
    <property type="entry name" value="Bact_polysacc_biosynth/exp"/>
</dbReference>
<dbReference type="Pfam" id="PF02706">
    <property type="entry name" value="Wzz"/>
    <property type="match status" value="1"/>
</dbReference>
<keyword evidence="3 6" id="KW-0812">Transmembrane</keyword>
<evidence type="ECO:0000256" key="5">
    <source>
        <dbReference type="ARBA" id="ARBA00023136"/>
    </source>
</evidence>
<reference evidence="8" key="1">
    <citation type="journal article" date="2018" name="Genome Biol.">
        <title>SKESA: strategic k-mer extension for scrupulous assemblies.</title>
        <authorList>
            <person name="Souvorov A."/>
            <person name="Agarwala R."/>
            <person name="Lipman D.J."/>
        </authorList>
    </citation>
    <scope>NUCLEOTIDE SEQUENCE</scope>
    <source>
        <strain evidence="8">CT18</strain>
    </source>
</reference>
<dbReference type="Gene3D" id="1.10.287.210">
    <property type="match status" value="1"/>
</dbReference>
<accession>A0A716BTI3</accession>
<comment type="caution">
    <text evidence="8">The sequence shown here is derived from an EMBL/GenBank/DDBJ whole genome shotgun (WGS) entry which is preliminary data.</text>
</comment>
<evidence type="ECO:0000256" key="4">
    <source>
        <dbReference type="ARBA" id="ARBA00022989"/>
    </source>
</evidence>
<keyword evidence="4 6" id="KW-1133">Transmembrane helix</keyword>
<evidence type="ECO:0000256" key="6">
    <source>
        <dbReference type="SAM" id="Phobius"/>
    </source>
</evidence>
<evidence type="ECO:0000313" key="8">
    <source>
        <dbReference type="EMBL" id="HAD5166836.1"/>
    </source>
</evidence>
<dbReference type="PANTHER" id="PTHR32309">
    <property type="entry name" value="TYROSINE-PROTEIN KINASE"/>
    <property type="match status" value="1"/>
</dbReference>
<dbReference type="Gene3D" id="3.30.1890.10">
    <property type="entry name" value="FepE-like"/>
    <property type="match status" value="1"/>
</dbReference>
<dbReference type="AlphaFoldDB" id="A0A716BTI3"/>